<name>A0A845DVP9_9BACI</name>
<accession>A0A845DVP9</accession>
<feature type="transmembrane region" description="Helical" evidence="1">
    <location>
        <begin position="122"/>
        <end position="140"/>
    </location>
</feature>
<keyword evidence="1" id="KW-0812">Transmembrane</keyword>
<protein>
    <submittedName>
        <fullName evidence="2">Uncharacterized protein</fullName>
    </submittedName>
</protein>
<feature type="transmembrane region" description="Helical" evidence="1">
    <location>
        <begin position="146"/>
        <end position="167"/>
    </location>
</feature>
<keyword evidence="1" id="KW-0472">Membrane</keyword>
<dbReference type="AlphaFoldDB" id="A0A845DVP9"/>
<sequence length="171" mass="20611">MYLLLVIIVWVLFAWRFIDWTQWRRQYPTVLFFMLANFLYNYFYYNHTLWAFRGITAEWLNHSIINFAFTFIICPAGLVIFLQRMPKSKSNRIFYFAVWIGFYTALEWLFSMKGMYVYDHGWNNWLNIPLNALLFIILAVHYKRPALALLLAVPIGVLFYVCFPFPLDSLK</sequence>
<keyword evidence="1" id="KW-1133">Transmembrane helix</keyword>
<gene>
    <name evidence="2" type="ORF">GLW04_16825</name>
</gene>
<feature type="transmembrane region" description="Helical" evidence="1">
    <location>
        <begin position="93"/>
        <end position="110"/>
    </location>
</feature>
<evidence type="ECO:0000313" key="3">
    <source>
        <dbReference type="Proteomes" id="UP000460949"/>
    </source>
</evidence>
<dbReference type="Proteomes" id="UP000460949">
    <property type="component" value="Unassembled WGS sequence"/>
</dbReference>
<dbReference type="InterPro" id="IPR048147">
    <property type="entry name" value="CBO0543-like"/>
</dbReference>
<evidence type="ECO:0000313" key="2">
    <source>
        <dbReference type="EMBL" id="MYL21570.1"/>
    </source>
</evidence>
<organism evidence="2 3">
    <name type="scientific">Halobacillus litoralis</name>
    <dbReference type="NCBI Taxonomy" id="45668"/>
    <lineage>
        <taxon>Bacteria</taxon>
        <taxon>Bacillati</taxon>
        <taxon>Bacillota</taxon>
        <taxon>Bacilli</taxon>
        <taxon>Bacillales</taxon>
        <taxon>Bacillaceae</taxon>
        <taxon>Halobacillus</taxon>
    </lineage>
</organism>
<reference evidence="2 3" key="1">
    <citation type="submission" date="2019-11" db="EMBL/GenBank/DDBJ databases">
        <title>Genome sequences of 17 halophilic strains isolated from different environments.</title>
        <authorList>
            <person name="Furrow R.E."/>
        </authorList>
    </citation>
    <scope>NUCLEOTIDE SEQUENCE [LARGE SCALE GENOMIC DNA]</scope>
    <source>
        <strain evidence="2 3">22511_23_Filter</strain>
    </source>
</reference>
<feature type="transmembrane region" description="Helical" evidence="1">
    <location>
        <begin position="26"/>
        <end position="43"/>
    </location>
</feature>
<proteinExistence type="predicted"/>
<dbReference type="OrthoDB" id="1730091at2"/>
<dbReference type="NCBIfam" id="NF041644">
    <property type="entry name" value="CBO0543_fam"/>
    <property type="match status" value="1"/>
</dbReference>
<evidence type="ECO:0000256" key="1">
    <source>
        <dbReference type="SAM" id="Phobius"/>
    </source>
</evidence>
<dbReference type="EMBL" id="WMET01000005">
    <property type="protein sequence ID" value="MYL21570.1"/>
    <property type="molecule type" value="Genomic_DNA"/>
</dbReference>
<comment type="caution">
    <text evidence="2">The sequence shown here is derived from an EMBL/GenBank/DDBJ whole genome shotgun (WGS) entry which is preliminary data.</text>
</comment>
<feature type="transmembrane region" description="Helical" evidence="1">
    <location>
        <begin position="64"/>
        <end position="81"/>
    </location>
</feature>
<dbReference type="RefSeq" id="WP_160839384.1">
    <property type="nucleotide sequence ID" value="NZ_WMET01000005.1"/>
</dbReference>